<sequence>MNVLSIVEQIEELLANASGVPFSSKKMVDGEALQALLEELKANLPEEVRQCEIIIQQKHNILLDAEHEADDMVKAAEERAKLMVEDHEITQKAYQYSRELVADAQRTAKDVRIGARVYADELMADVEKYVGDTLRLVKKNRLELKSGRDERSADPAD</sequence>
<reference evidence="1" key="1">
    <citation type="submission" date="2020-08" db="EMBL/GenBank/DDBJ databases">
        <title>Genome public.</title>
        <authorList>
            <person name="Liu C."/>
            <person name="Sun Q."/>
        </authorList>
    </citation>
    <scope>NUCLEOTIDE SEQUENCE</scope>
    <source>
        <strain evidence="1">NSJ-53</strain>
    </source>
</reference>
<evidence type="ECO:0000313" key="1">
    <source>
        <dbReference type="EMBL" id="MBC8530965.1"/>
    </source>
</evidence>
<comment type="caution">
    <text evidence="1">The sequence shown here is derived from an EMBL/GenBank/DDBJ whole genome shotgun (WGS) entry which is preliminary data.</text>
</comment>
<protein>
    <recommendedName>
        <fullName evidence="3">ATPase</fullName>
    </recommendedName>
</protein>
<keyword evidence="2" id="KW-1185">Reference proteome</keyword>
<dbReference type="EMBL" id="JACRSR010000001">
    <property type="protein sequence ID" value="MBC8530965.1"/>
    <property type="molecule type" value="Genomic_DNA"/>
</dbReference>
<accession>A0A926D223</accession>
<name>A0A926D223_9FIRM</name>
<dbReference type="Proteomes" id="UP000623172">
    <property type="component" value="Unassembled WGS sequence"/>
</dbReference>
<dbReference type="AlphaFoldDB" id="A0A926D223"/>
<evidence type="ECO:0008006" key="3">
    <source>
        <dbReference type="Google" id="ProtNLM"/>
    </source>
</evidence>
<dbReference type="RefSeq" id="WP_249315032.1">
    <property type="nucleotide sequence ID" value="NZ_JACRSR010000001.1"/>
</dbReference>
<organism evidence="1 2">
    <name type="scientific">Gehongia tenuis</name>
    <dbReference type="NCBI Taxonomy" id="2763655"/>
    <lineage>
        <taxon>Bacteria</taxon>
        <taxon>Bacillati</taxon>
        <taxon>Bacillota</taxon>
        <taxon>Clostridia</taxon>
        <taxon>Christensenellales</taxon>
        <taxon>Christensenellaceae</taxon>
        <taxon>Gehongia</taxon>
    </lineage>
</organism>
<gene>
    <name evidence="1" type="ORF">H8696_03795</name>
</gene>
<evidence type="ECO:0000313" key="2">
    <source>
        <dbReference type="Proteomes" id="UP000623172"/>
    </source>
</evidence>
<proteinExistence type="predicted"/>